<evidence type="ECO:0000259" key="7">
    <source>
        <dbReference type="Pfam" id="PF08543"/>
    </source>
</evidence>
<dbReference type="GO" id="GO:0008972">
    <property type="term" value="F:phosphomethylpyrimidine kinase activity"/>
    <property type="evidence" value="ECO:0007669"/>
    <property type="project" value="InterPro"/>
</dbReference>
<evidence type="ECO:0000256" key="3">
    <source>
        <dbReference type="ARBA" id="ARBA00022679"/>
    </source>
</evidence>
<gene>
    <name evidence="8" type="ORF">FHS83_002068</name>
</gene>
<dbReference type="InterPro" id="IPR029056">
    <property type="entry name" value="Ribokinase-like"/>
</dbReference>
<evidence type="ECO:0000256" key="1">
    <source>
        <dbReference type="ARBA" id="ARBA00004948"/>
    </source>
</evidence>
<proteinExistence type="predicted"/>
<sequence length="275" mass="28394">MKTPRLLIIAGSDSSGGAGIQADIKTASAFGVYAMTAITAITAQNTKGVTAVQAMPPELVREQIIACLSDIGADAIKTGMLANAAIVKVVAETLREYAPHIPLVVDPVMVATSGAALLEADAEKAVIDELFPLATIVTPNLPETERLTGMTLTDRKSIRAAADALRHMGAKAALIKGGHGTEATITDTLVWEHGEDSFGFPRLDTRHTHGTGCTLASAIGCGIAKGYPLGVAVAKAREYVQAAIASAPGFGEGHGPLNHMVNWQGRPVAGSTLKP</sequence>
<dbReference type="FunFam" id="3.40.1190.20:FF:000003">
    <property type="entry name" value="Phosphomethylpyrimidine kinase ThiD"/>
    <property type="match status" value="1"/>
</dbReference>
<evidence type="ECO:0000313" key="8">
    <source>
        <dbReference type="EMBL" id="NIK88750.1"/>
    </source>
</evidence>
<comment type="caution">
    <text evidence="8">The sequence shown here is derived from an EMBL/GenBank/DDBJ whole genome shotgun (WGS) entry which is preliminary data.</text>
</comment>
<dbReference type="GO" id="GO:0008902">
    <property type="term" value="F:hydroxymethylpyrimidine kinase activity"/>
    <property type="evidence" value="ECO:0007669"/>
    <property type="project" value="UniProtKB-EC"/>
</dbReference>
<dbReference type="GO" id="GO:0005524">
    <property type="term" value="F:ATP binding"/>
    <property type="evidence" value="ECO:0007669"/>
    <property type="project" value="UniProtKB-KW"/>
</dbReference>
<name>A0A846N0P9_9PROT</name>
<dbReference type="PANTHER" id="PTHR20858:SF17">
    <property type="entry name" value="HYDROXYMETHYLPYRIMIDINE_PHOSPHOMETHYLPYRIMIDINE KINASE THI20-RELATED"/>
    <property type="match status" value="1"/>
</dbReference>
<evidence type="ECO:0000256" key="2">
    <source>
        <dbReference type="ARBA" id="ARBA00012135"/>
    </source>
</evidence>
<dbReference type="RefSeq" id="WP_167082898.1">
    <property type="nucleotide sequence ID" value="NZ_BAAADC010000001.1"/>
</dbReference>
<dbReference type="PANTHER" id="PTHR20858">
    <property type="entry name" value="PHOSPHOMETHYLPYRIMIDINE KINASE"/>
    <property type="match status" value="1"/>
</dbReference>
<evidence type="ECO:0000256" key="5">
    <source>
        <dbReference type="ARBA" id="ARBA00022777"/>
    </source>
</evidence>
<dbReference type="SUPFAM" id="SSF53613">
    <property type="entry name" value="Ribokinase-like"/>
    <property type="match status" value="1"/>
</dbReference>
<dbReference type="Pfam" id="PF08543">
    <property type="entry name" value="Phos_pyr_kin"/>
    <property type="match status" value="1"/>
</dbReference>
<dbReference type="GO" id="GO:0005829">
    <property type="term" value="C:cytosol"/>
    <property type="evidence" value="ECO:0007669"/>
    <property type="project" value="TreeGrafter"/>
</dbReference>
<keyword evidence="3 8" id="KW-0808">Transferase</keyword>
<dbReference type="NCBIfam" id="TIGR00097">
    <property type="entry name" value="HMP-P_kinase"/>
    <property type="match status" value="1"/>
</dbReference>
<dbReference type="InterPro" id="IPR004399">
    <property type="entry name" value="HMP/HMP-P_kinase_dom"/>
</dbReference>
<dbReference type="UniPathway" id="UPA00060">
    <property type="reaction ID" value="UER00138"/>
</dbReference>
<dbReference type="GO" id="GO:0009229">
    <property type="term" value="P:thiamine diphosphate biosynthetic process"/>
    <property type="evidence" value="ECO:0007669"/>
    <property type="project" value="UniProtKB-UniPathway"/>
</dbReference>
<dbReference type="EMBL" id="JAASRM010000001">
    <property type="protein sequence ID" value="NIK88750.1"/>
    <property type="molecule type" value="Genomic_DNA"/>
</dbReference>
<keyword evidence="6" id="KW-0067">ATP-binding</keyword>
<keyword evidence="9" id="KW-1185">Reference proteome</keyword>
<organism evidence="8 9">
    <name type="scientific">Rhizomicrobium palustre</name>
    <dbReference type="NCBI Taxonomy" id="189966"/>
    <lineage>
        <taxon>Bacteria</taxon>
        <taxon>Pseudomonadati</taxon>
        <taxon>Pseudomonadota</taxon>
        <taxon>Alphaproteobacteria</taxon>
        <taxon>Micropepsales</taxon>
        <taxon>Micropepsaceae</taxon>
        <taxon>Rhizomicrobium</taxon>
    </lineage>
</organism>
<dbReference type="InterPro" id="IPR013749">
    <property type="entry name" value="PM/HMP-P_kinase-1"/>
</dbReference>
<comment type="pathway">
    <text evidence="1">Cofactor biosynthesis; thiamine diphosphate biosynthesis.</text>
</comment>
<dbReference type="AlphaFoldDB" id="A0A846N0P9"/>
<dbReference type="Proteomes" id="UP000570514">
    <property type="component" value="Unassembled WGS sequence"/>
</dbReference>
<dbReference type="GO" id="GO:0009228">
    <property type="term" value="P:thiamine biosynthetic process"/>
    <property type="evidence" value="ECO:0007669"/>
    <property type="project" value="InterPro"/>
</dbReference>
<reference evidence="8 9" key="1">
    <citation type="submission" date="2020-03" db="EMBL/GenBank/DDBJ databases">
        <title>Genomic Encyclopedia of Type Strains, Phase IV (KMG-IV): sequencing the most valuable type-strain genomes for metagenomic binning, comparative biology and taxonomic classification.</title>
        <authorList>
            <person name="Goeker M."/>
        </authorList>
    </citation>
    <scope>NUCLEOTIDE SEQUENCE [LARGE SCALE GENOMIC DNA]</scope>
    <source>
        <strain evidence="8 9">DSM 19867</strain>
    </source>
</reference>
<evidence type="ECO:0000256" key="6">
    <source>
        <dbReference type="ARBA" id="ARBA00022840"/>
    </source>
</evidence>
<accession>A0A846N0P9</accession>
<feature type="domain" description="Pyridoxamine kinase/Phosphomethylpyrimidine kinase" evidence="7">
    <location>
        <begin position="13"/>
        <end position="258"/>
    </location>
</feature>
<evidence type="ECO:0000313" key="9">
    <source>
        <dbReference type="Proteomes" id="UP000570514"/>
    </source>
</evidence>
<keyword evidence="5 8" id="KW-0418">Kinase</keyword>
<dbReference type="Gene3D" id="3.40.1190.20">
    <property type="match status" value="1"/>
</dbReference>
<dbReference type="EC" id="2.7.1.49" evidence="2"/>
<keyword evidence="4" id="KW-0547">Nucleotide-binding</keyword>
<protein>
    <recommendedName>
        <fullName evidence="2">hydroxymethylpyrimidine kinase</fullName>
        <ecNumber evidence="2">2.7.1.49</ecNumber>
    </recommendedName>
</protein>
<dbReference type="CDD" id="cd01169">
    <property type="entry name" value="HMPP_kinase"/>
    <property type="match status" value="1"/>
</dbReference>
<evidence type="ECO:0000256" key="4">
    <source>
        <dbReference type="ARBA" id="ARBA00022741"/>
    </source>
</evidence>